<evidence type="ECO:0000259" key="18">
    <source>
        <dbReference type="Pfam" id="PF06155"/>
    </source>
</evidence>
<dbReference type="InterPro" id="IPR042098">
    <property type="entry name" value="TauD-like_sf"/>
</dbReference>
<evidence type="ECO:0000256" key="1">
    <source>
        <dbReference type="ARBA" id="ARBA00001954"/>
    </source>
</evidence>
<dbReference type="Gene3D" id="3.30.2020.30">
    <property type="match status" value="1"/>
</dbReference>
<dbReference type="InterPro" id="IPR050411">
    <property type="entry name" value="AlphaKG_dependent_hydroxylases"/>
</dbReference>
<evidence type="ECO:0000256" key="4">
    <source>
        <dbReference type="ARBA" id="ARBA00008654"/>
    </source>
</evidence>
<evidence type="ECO:0000256" key="10">
    <source>
        <dbReference type="ARBA" id="ARBA00023002"/>
    </source>
</evidence>
<feature type="domain" description="Gamma-butyrobetaine hydroxylase-like N-terminal" evidence="18">
    <location>
        <begin position="46"/>
        <end position="123"/>
    </location>
</feature>
<evidence type="ECO:0000256" key="9">
    <source>
        <dbReference type="ARBA" id="ARBA00022964"/>
    </source>
</evidence>
<dbReference type="InterPro" id="IPR038492">
    <property type="entry name" value="GBBH-like_N_sf"/>
</dbReference>
<keyword evidence="10" id="KW-0560">Oxidoreductase</keyword>
<dbReference type="GeneID" id="136092355"/>
<comment type="cofactor">
    <cofactor evidence="2">
        <name>L-ascorbate</name>
        <dbReference type="ChEBI" id="CHEBI:38290"/>
    </cofactor>
</comment>
<feature type="domain" description="TauD/TfdA-like" evidence="17">
    <location>
        <begin position="156"/>
        <end position="396"/>
    </location>
</feature>
<evidence type="ECO:0000256" key="7">
    <source>
        <dbReference type="ARBA" id="ARBA00022723"/>
    </source>
</evidence>
<evidence type="ECO:0000256" key="13">
    <source>
        <dbReference type="ARBA" id="ARBA00031778"/>
    </source>
</evidence>
<sequence>MYTLSMFVKHLRNYSCLIPNKASNRLFSLTFVKQVDACVTNWELSKKYLLLNFSDHEEHKYHYIWLRDHCRCSKCYSKTTHSRTQQTHKIPANIYPLHVSLDNGCLSIEWCDNHISTYSESWLFQNHYNKSLEPFLISDIKCRYWGKEIQTNVPESIHFENVCKEKEDLLKLLENVAIYGFAIVKNTPTTLESVRTISNLIGYPRKTFYGDVWLTTNRSEEDMDHADLAYSNVALPCHTDGTYFLDSPGLQMFHCHEHTGTGGETVLVDGIGAAEKLKLTNPNAVEYLAKTWIPATYYEKDRCSKALGPIIKLNPYTKEIYQVRINDGDRDVLNCLSFDEIEKFYNHYIAFLDIIFSKEQEFRLKLTPGNLLIVNNWRVLHGRTSFTGNRSLSGCYINMDDYLSTIRVLRENLRGIPFK</sequence>
<keyword evidence="9" id="KW-0223">Dioxygenase</keyword>
<accession>A0ABM4DPF5</accession>
<dbReference type="PANTHER" id="PTHR10696:SF51">
    <property type="entry name" value="TRIMETHYLLYSINE DIOXYGENASE, MITOCHONDRIAL"/>
    <property type="match status" value="1"/>
</dbReference>
<evidence type="ECO:0000256" key="15">
    <source>
        <dbReference type="ARBA" id="ARBA00046008"/>
    </source>
</evidence>
<dbReference type="PANTHER" id="PTHR10696">
    <property type="entry name" value="GAMMA-BUTYROBETAINE HYDROXYLASE-RELATED"/>
    <property type="match status" value="1"/>
</dbReference>
<dbReference type="RefSeq" id="XP_065676469.1">
    <property type="nucleotide sequence ID" value="XM_065820397.1"/>
</dbReference>
<evidence type="ECO:0000256" key="2">
    <source>
        <dbReference type="ARBA" id="ARBA00001961"/>
    </source>
</evidence>
<evidence type="ECO:0000313" key="19">
    <source>
        <dbReference type="Proteomes" id="UP001652625"/>
    </source>
</evidence>
<dbReference type="EC" id="1.14.11.8" evidence="5"/>
<keyword evidence="19" id="KW-1185">Reference proteome</keyword>
<evidence type="ECO:0000256" key="16">
    <source>
        <dbReference type="ARBA" id="ARBA00049334"/>
    </source>
</evidence>
<dbReference type="CDD" id="cd00250">
    <property type="entry name" value="CAS_like"/>
    <property type="match status" value="1"/>
</dbReference>
<evidence type="ECO:0000256" key="5">
    <source>
        <dbReference type="ARBA" id="ARBA00012267"/>
    </source>
</evidence>
<evidence type="ECO:0000256" key="3">
    <source>
        <dbReference type="ARBA" id="ARBA00005022"/>
    </source>
</evidence>
<evidence type="ECO:0000256" key="6">
    <source>
        <dbReference type="ARBA" id="ARBA00016835"/>
    </source>
</evidence>
<organism evidence="19 20">
    <name type="scientific">Hydra vulgaris</name>
    <name type="common">Hydra</name>
    <name type="synonym">Hydra attenuata</name>
    <dbReference type="NCBI Taxonomy" id="6087"/>
    <lineage>
        <taxon>Eukaryota</taxon>
        <taxon>Metazoa</taxon>
        <taxon>Cnidaria</taxon>
        <taxon>Hydrozoa</taxon>
        <taxon>Hydroidolina</taxon>
        <taxon>Anthoathecata</taxon>
        <taxon>Aplanulata</taxon>
        <taxon>Hydridae</taxon>
        <taxon>Hydra</taxon>
    </lineage>
</organism>
<evidence type="ECO:0000256" key="14">
    <source>
        <dbReference type="ARBA" id="ARBA00032283"/>
    </source>
</evidence>
<dbReference type="Gene3D" id="3.60.130.10">
    <property type="entry name" value="Clavaminate synthase-like"/>
    <property type="match status" value="1"/>
</dbReference>
<evidence type="ECO:0000256" key="8">
    <source>
        <dbReference type="ARBA" id="ARBA00022873"/>
    </source>
</evidence>
<evidence type="ECO:0000259" key="17">
    <source>
        <dbReference type="Pfam" id="PF02668"/>
    </source>
</evidence>
<proteinExistence type="inferred from homology"/>
<evidence type="ECO:0000256" key="11">
    <source>
        <dbReference type="ARBA" id="ARBA00023004"/>
    </source>
</evidence>
<keyword evidence="8" id="KW-0124">Carnitine biosynthesis</keyword>
<reference evidence="20" key="1">
    <citation type="submission" date="2025-08" db="UniProtKB">
        <authorList>
            <consortium name="RefSeq"/>
        </authorList>
    </citation>
    <scope>IDENTIFICATION</scope>
</reference>
<dbReference type="Pfam" id="PF02668">
    <property type="entry name" value="TauD"/>
    <property type="match status" value="1"/>
</dbReference>
<evidence type="ECO:0000256" key="12">
    <source>
        <dbReference type="ARBA" id="ARBA00030363"/>
    </source>
</evidence>
<dbReference type="InterPro" id="IPR010376">
    <property type="entry name" value="GBBH-like_N"/>
</dbReference>
<protein>
    <recommendedName>
        <fullName evidence="6">Trimethyllysine dioxygenase, mitochondrial</fullName>
        <ecNumber evidence="5">1.14.11.8</ecNumber>
    </recommendedName>
    <alternativeName>
        <fullName evidence="13">Epsilon-trimethyllysine 2-oxoglutarate dioxygenase</fullName>
    </alternativeName>
    <alternativeName>
        <fullName evidence="12">TML hydroxylase</fullName>
    </alternativeName>
    <alternativeName>
        <fullName evidence="14">TML-alpha-ketoglutarate dioxygenase</fullName>
    </alternativeName>
</protein>
<comment type="pathway">
    <text evidence="3">Amine and polyamine biosynthesis; carnitine biosynthesis.</text>
</comment>
<dbReference type="NCBIfam" id="TIGR02410">
    <property type="entry name" value="carnitine_TMLD"/>
    <property type="match status" value="1"/>
</dbReference>
<dbReference type="Proteomes" id="UP001652625">
    <property type="component" value="Chromosome 15"/>
</dbReference>
<evidence type="ECO:0000313" key="20">
    <source>
        <dbReference type="RefSeq" id="XP_065676469.1"/>
    </source>
</evidence>
<comment type="catalytic activity">
    <reaction evidence="16">
        <text>N(6),N(6),N(6)-trimethyl-L-lysine + 2-oxoglutarate + O2 = (3S)-3-hydroxy-N(6),N(6),N(6)-trimethyl-L-lysine + succinate + CO2</text>
        <dbReference type="Rhea" id="RHEA:14181"/>
        <dbReference type="ChEBI" id="CHEBI:15379"/>
        <dbReference type="ChEBI" id="CHEBI:16526"/>
        <dbReference type="ChEBI" id="CHEBI:16810"/>
        <dbReference type="ChEBI" id="CHEBI:30031"/>
        <dbReference type="ChEBI" id="CHEBI:58100"/>
        <dbReference type="ChEBI" id="CHEBI:141499"/>
        <dbReference type="EC" id="1.14.11.8"/>
    </reaction>
</comment>
<comment type="cofactor">
    <cofactor evidence="1">
        <name>Fe(2+)</name>
        <dbReference type="ChEBI" id="CHEBI:29033"/>
    </cofactor>
</comment>
<gene>
    <name evidence="20" type="primary">LOC136092355</name>
</gene>
<dbReference type="Pfam" id="PF06155">
    <property type="entry name" value="GBBH-like_N"/>
    <property type="match status" value="1"/>
</dbReference>
<name>A0ABM4DPF5_HYDVU</name>
<dbReference type="InterPro" id="IPR003819">
    <property type="entry name" value="TauD/TfdA-like"/>
</dbReference>
<dbReference type="SUPFAM" id="SSF51197">
    <property type="entry name" value="Clavaminate synthase-like"/>
    <property type="match status" value="1"/>
</dbReference>
<dbReference type="InterPro" id="IPR012776">
    <property type="entry name" value="Trimethyllysine_dOase"/>
</dbReference>
<comment type="function">
    <text evidence="15">Converts trimethyllysine (TML) into hydroxytrimethyllysine (HTML).</text>
</comment>
<keyword evidence="11" id="KW-0408">Iron</keyword>
<comment type="similarity">
    <text evidence="4">Belongs to the gamma-BBH/TMLD family.</text>
</comment>
<keyword evidence="7" id="KW-0479">Metal-binding</keyword>